<feature type="domain" description="JmjC" evidence="4">
    <location>
        <begin position="90"/>
        <end position="234"/>
    </location>
</feature>
<comment type="caution">
    <text evidence="5">The sequence shown here is derived from an EMBL/GenBank/DDBJ whole genome shotgun (WGS) entry which is preliminary data.</text>
</comment>
<dbReference type="SUPFAM" id="SSF51197">
    <property type="entry name" value="Clavaminate synthase-like"/>
    <property type="match status" value="1"/>
</dbReference>
<name>I8HYI2_9GAMM</name>
<protein>
    <recommendedName>
        <fullName evidence="4">JmjC domain-containing protein</fullName>
    </recommendedName>
</protein>
<keyword evidence="6" id="KW-1185">Reference proteome</keyword>
<dbReference type="OrthoDB" id="479699at2"/>
<dbReference type="PANTHER" id="PTHR13096">
    <property type="entry name" value="MINA53 MYC INDUCED NUCLEAR ANTIGEN"/>
    <property type="match status" value="1"/>
</dbReference>
<proteinExistence type="predicted"/>
<keyword evidence="3" id="KW-0408">Iron</keyword>
<organism evidence="5 6">
    <name type="scientific">Hydrocarboniphaga effusa AP103</name>
    <dbReference type="NCBI Taxonomy" id="1172194"/>
    <lineage>
        <taxon>Bacteria</taxon>
        <taxon>Pseudomonadati</taxon>
        <taxon>Pseudomonadota</taxon>
        <taxon>Gammaproteobacteria</taxon>
        <taxon>Nevskiales</taxon>
        <taxon>Nevskiaceae</taxon>
        <taxon>Hydrocarboniphaga</taxon>
    </lineage>
</organism>
<dbReference type="STRING" id="1172194.WQQ_36960"/>
<sequence length="383" mass="42409">MLDFGLTTEAFLRQHFERAPLLRRAALQSPAFSWRDLDELLHHIEPTEAGFQLFRNGLVAQAQYTLESATMGLHRRRLHKRRFWAQLHSGASVVLNRLEHQSSTMQRLCSDVARFCSLPTSGNAYLSIGGAGTFGRHWDTHDVFAVQLIGSKRWRVFEPTYALPLADQTSQRSPLPCPAQPLLDVTLQAGDLLYLPRGWWHEVLPGDEPSFHLSIGSYAPTVQDYIVWASQQLLPGLMDARRSLLPAAGGGNVAASLQALLSQATKPEWLARFHAERGERETRSAGFDTELFLSRDAASRLHPSTRIALVAGLCATGDQLELVGNGSKLRIDGIARAIVMLLSSRSPSSLQELAEQLPQVPSGALRSVLLELATHELVLIDRH</sequence>
<dbReference type="SMART" id="SM00558">
    <property type="entry name" value="JmjC"/>
    <property type="match status" value="1"/>
</dbReference>
<dbReference type="Pfam" id="PF08007">
    <property type="entry name" value="JmjC_2"/>
    <property type="match status" value="1"/>
</dbReference>
<evidence type="ECO:0000256" key="2">
    <source>
        <dbReference type="ARBA" id="ARBA00022723"/>
    </source>
</evidence>
<keyword evidence="2" id="KW-0479">Metal-binding</keyword>
<reference evidence="5 6" key="1">
    <citation type="journal article" date="2012" name="J. Bacteriol.">
        <title>Genome Sequence of n-Alkane-Degrading Hydrocarboniphaga effusa Strain AP103T (ATCC BAA-332T).</title>
        <authorList>
            <person name="Chang H.K."/>
            <person name="Zylstra G.J."/>
            <person name="Chae J.C."/>
        </authorList>
    </citation>
    <scope>NUCLEOTIDE SEQUENCE [LARGE SCALE GENOMIC DNA]</scope>
    <source>
        <strain evidence="5 6">AP103</strain>
    </source>
</reference>
<dbReference type="Proteomes" id="UP000003704">
    <property type="component" value="Unassembled WGS sequence"/>
</dbReference>
<dbReference type="GO" id="GO:0046872">
    <property type="term" value="F:metal ion binding"/>
    <property type="evidence" value="ECO:0007669"/>
    <property type="project" value="UniProtKB-KW"/>
</dbReference>
<evidence type="ECO:0000313" key="5">
    <source>
        <dbReference type="EMBL" id="EIT68501.1"/>
    </source>
</evidence>
<dbReference type="Gene3D" id="2.60.120.650">
    <property type="entry name" value="Cupin"/>
    <property type="match status" value="1"/>
</dbReference>
<dbReference type="InterPro" id="IPR039994">
    <property type="entry name" value="NO66-like"/>
</dbReference>
<dbReference type="RefSeq" id="WP_007186631.1">
    <property type="nucleotide sequence ID" value="NZ_AKGD01000003.1"/>
</dbReference>
<dbReference type="EMBL" id="AKGD01000003">
    <property type="protein sequence ID" value="EIT68501.1"/>
    <property type="molecule type" value="Genomic_DNA"/>
</dbReference>
<evidence type="ECO:0000313" key="6">
    <source>
        <dbReference type="Proteomes" id="UP000003704"/>
    </source>
</evidence>
<dbReference type="PROSITE" id="PS51184">
    <property type="entry name" value="JMJC"/>
    <property type="match status" value="1"/>
</dbReference>
<comment type="cofactor">
    <cofactor evidence="1">
        <name>Fe(2+)</name>
        <dbReference type="ChEBI" id="CHEBI:29033"/>
    </cofactor>
</comment>
<dbReference type="PATRIC" id="fig|1172194.4.peg.3588"/>
<dbReference type="AlphaFoldDB" id="I8HYI2"/>
<gene>
    <name evidence="5" type="ORF">WQQ_36960</name>
</gene>
<dbReference type="InterPro" id="IPR003347">
    <property type="entry name" value="JmjC_dom"/>
</dbReference>
<dbReference type="PANTHER" id="PTHR13096:SF8">
    <property type="entry name" value="RIBOSOMAL OXYGENASE 1"/>
    <property type="match status" value="1"/>
</dbReference>
<evidence type="ECO:0000256" key="3">
    <source>
        <dbReference type="ARBA" id="ARBA00023004"/>
    </source>
</evidence>
<evidence type="ECO:0000256" key="1">
    <source>
        <dbReference type="ARBA" id="ARBA00001954"/>
    </source>
</evidence>
<accession>I8HYI2</accession>
<evidence type="ECO:0000259" key="4">
    <source>
        <dbReference type="PROSITE" id="PS51184"/>
    </source>
</evidence>